<evidence type="ECO:0000256" key="2">
    <source>
        <dbReference type="ARBA" id="ARBA00022670"/>
    </source>
</evidence>
<name>A0ABT6DEP8_9BACT</name>
<dbReference type="Proteomes" id="UP001152321">
    <property type="component" value="Unassembled WGS sequence"/>
</dbReference>
<dbReference type="Gene3D" id="3.40.50.200">
    <property type="entry name" value="Peptidase S8/S53 domain"/>
    <property type="match status" value="1"/>
</dbReference>
<dbReference type="PROSITE" id="PS51892">
    <property type="entry name" value="SUBTILASE"/>
    <property type="match status" value="1"/>
</dbReference>
<evidence type="ECO:0000313" key="9">
    <source>
        <dbReference type="Proteomes" id="UP001152321"/>
    </source>
</evidence>
<evidence type="ECO:0000259" key="7">
    <source>
        <dbReference type="Pfam" id="PF00082"/>
    </source>
</evidence>
<comment type="similarity">
    <text evidence="1 5">Belongs to the peptidase S8 family.</text>
</comment>
<feature type="signal peptide" evidence="6">
    <location>
        <begin position="1"/>
        <end position="19"/>
    </location>
</feature>
<feature type="active site" description="Charge relay system" evidence="5">
    <location>
        <position position="434"/>
    </location>
</feature>
<feature type="domain" description="Peptidase S8/S53" evidence="7">
    <location>
        <begin position="205"/>
        <end position="470"/>
    </location>
</feature>
<gene>
    <name evidence="8" type="ORF">NWE73_01425</name>
</gene>
<dbReference type="EMBL" id="JANRMI010000001">
    <property type="protein sequence ID" value="MDG0815004.1"/>
    <property type="molecule type" value="Genomic_DNA"/>
</dbReference>
<sequence length="491" mass="55044">MRAFLILISLIGTAFHSHASEITEKITYFPETKLLQEVKRFEGSKLIELMSYSLEQKIAFHEKYAYPKDNQKLVTTVSPYQPCEGQIVGQSLFSTESDSEVLLKKWNYDKGDCRLLYVDYFSPENSQIILKKETYTTEQRLQEVTTFTWDSAGENVTSFRTVDTHGRLIKSYQPYKKFDLNFVYANYPEAERARRISLHNKSDRLLIGVIDSGFDYGHTELAFKFWNNPKESFDGRDDDGNHWIDDVFGWDQTSQTGLPSESGSSLAKDRLPMSHGTHVAHIATRDLDEVAIFGFAGDFTNVEYINQISTFLRSHPVRVINMSFSLPLDKGGDMGLRKSAKALEKMIQENPQVLFVVASGNDGKNIVEYKNRQFPASFHYENLITVGALDDLTLGLKRASYSNFGEGTVEIYAPGTKISAASIGGGLISHTGTSMAAPYVVHVAAEALLLKPELQPAQLKALILESAQQVSDEVLGSIKAVDVEALKRKLK</sequence>
<organism evidence="8 9">
    <name type="scientific">Bdellovibrio svalbardensis</name>
    <dbReference type="NCBI Taxonomy" id="2972972"/>
    <lineage>
        <taxon>Bacteria</taxon>
        <taxon>Pseudomonadati</taxon>
        <taxon>Bdellovibrionota</taxon>
        <taxon>Bdellovibrionia</taxon>
        <taxon>Bdellovibrionales</taxon>
        <taxon>Pseudobdellovibrionaceae</taxon>
        <taxon>Bdellovibrio</taxon>
    </lineage>
</organism>
<reference evidence="8" key="1">
    <citation type="submission" date="2022-08" db="EMBL/GenBank/DDBJ databases">
        <title>Novel Bdellovibrio Species Isolated from Svalbard: Designation Bdellovibrio svalbardensis.</title>
        <authorList>
            <person name="Mitchell R.J."/>
            <person name="Choi S.Y."/>
        </authorList>
    </citation>
    <scope>NUCLEOTIDE SEQUENCE</scope>
    <source>
        <strain evidence="8">PAP01</strain>
    </source>
</reference>
<dbReference type="InterPro" id="IPR000209">
    <property type="entry name" value="Peptidase_S8/S53_dom"/>
</dbReference>
<dbReference type="SUPFAM" id="SSF52743">
    <property type="entry name" value="Subtilisin-like"/>
    <property type="match status" value="1"/>
</dbReference>
<keyword evidence="6" id="KW-0732">Signal</keyword>
<dbReference type="PROSITE" id="PS00136">
    <property type="entry name" value="SUBTILASE_ASP"/>
    <property type="match status" value="1"/>
</dbReference>
<dbReference type="InterPro" id="IPR023827">
    <property type="entry name" value="Peptidase_S8_Asp-AS"/>
</dbReference>
<keyword evidence="3 5" id="KW-0378">Hydrolase</keyword>
<dbReference type="InterPro" id="IPR015500">
    <property type="entry name" value="Peptidase_S8_subtilisin-rel"/>
</dbReference>
<evidence type="ECO:0000256" key="3">
    <source>
        <dbReference type="ARBA" id="ARBA00022801"/>
    </source>
</evidence>
<evidence type="ECO:0000256" key="5">
    <source>
        <dbReference type="PROSITE-ProRule" id="PRU01240"/>
    </source>
</evidence>
<proteinExistence type="inferred from homology"/>
<accession>A0ABT6DEP8</accession>
<dbReference type="InterPro" id="IPR050131">
    <property type="entry name" value="Peptidase_S8_subtilisin-like"/>
</dbReference>
<feature type="active site" description="Charge relay system" evidence="5">
    <location>
        <position position="211"/>
    </location>
</feature>
<dbReference type="PANTHER" id="PTHR43806">
    <property type="entry name" value="PEPTIDASE S8"/>
    <property type="match status" value="1"/>
</dbReference>
<keyword evidence="9" id="KW-1185">Reference proteome</keyword>
<feature type="chain" id="PRO_5045564786" evidence="6">
    <location>
        <begin position="20"/>
        <end position="491"/>
    </location>
</feature>
<keyword evidence="4 5" id="KW-0720">Serine protease</keyword>
<dbReference type="PANTHER" id="PTHR43806:SF11">
    <property type="entry name" value="CEREVISIN-RELATED"/>
    <property type="match status" value="1"/>
</dbReference>
<dbReference type="RefSeq" id="WP_277576483.1">
    <property type="nucleotide sequence ID" value="NZ_JANRMI010000001.1"/>
</dbReference>
<evidence type="ECO:0000256" key="4">
    <source>
        <dbReference type="ARBA" id="ARBA00022825"/>
    </source>
</evidence>
<dbReference type="InterPro" id="IPR036852">
    <property type="entry name" value="Peptidase_S8/S53_dom_sf"/>
</dbReference>
<dbReference type="Pfam" id="PF00082">
    <property type="entry name" value="Peptidase_S8"/>
    <property type="match status" value="1"/>
</dbReference>
<comment type="caution">
    <text evidence="8">The sequence shown here is derived from an EMBL/GenBank/DDBJ whole genome shotgun (WGS) entry which is preliminary data.</text>
</comment>
<dbReference type="PRINTS" id="PR00723">
    <property type="entry name" value="SUBTILISIN"/>
</dbReference>
<feature type="active site" description="Charge relay system" evidence="5">
    <location>
        <position position="275"/>
    </location>
</feature>
<evidence type="ECO:0000313" key="8">
    <source>
        <dbReference type="EMBL" id="MDG0815004.1"/>
    </source>
</evidence>
<keyword evidence="2 5" id="KW-0645">Protease</keyword>
<evidence type="ECO:0000256" key="6">
    <source>
        <dbReference type="SAM" id="SignalP"/>
    </source>
</evidence>
<evidence type="ECO:0000256" key="1">
    <source>
        <dbReference type="ARBA" id="ARBA00011073"/>
    </source>
</evidence>
<protein>
    <submittedName>
        <fullName evidence="8">S8 family serine peptidase</fullName>
    </submittedName>
</protein>